<dbReference type="Gene3D" id="3.40.50.150">
    <property type="entry name" value="Vaccinia Virus protein VP39"/>
    <property type="match status" value="1"/>
</dbReference>
<evidence type="ECO:0000256" key="2">
    <source>
        <dbReference type="ARBA" id="ARBA00022679"/>
    </source>
</evidence>
<proteinExistence type="inferred from homology"/>
<evidence type="ECO:0000259" key="7">
    <source>
        <dbReference type="Pfam" id="PF17827"/>
    </source>
</evidence>
<dbReference type="InterPro" id="IPR040758">
    <property type="entry name" value="PrmC_N"/>
</dbReference>
<evidence type="ECO:0000259" key="6">
    <source>
        <dbReference type="Pfam" id="PF05175"/>
    </source>
</evidence>
<dbReference type="GO" id="GO:0003676">
    <property type="term" value="F:nucleic acid binding"/>
    <property type="evidence" value="ECO:0007669"/>
    <property type="project" value="InterPro"/>
</dbReference>
<gene>
    <name evidence="5 9" type="primary">prmC</name>
    <name evidence="9" type="ORF">FCS05_05345</name>
    <name evidence="8" type="ORF">HNQ10_001346</name>
</gene>
<evidence type="ECO:0000256" key="1">
    <source>
        <dbReference type="ARBA" id="ARBA00022603"/>
    </source>
</evidence>
<evidence type="ECO:0000256" key="5">
    <source>
        <dbReference type="HAMAP-Rule" id="MF_02126"/>
    </source>
</evidence>
<feature type="binding site" evidence="5">
    <location>
        <begin position="191"/>
        <end position="194"/>
    </location>
    <ligand>
        <name>substrate</name>
    </ligand>
</feature>
<feature type="domain" description="Methyltransferase small" evidence="6">
    <location>
        <begin position="111"/>
        <end position="196"/>
    </location>
</feature>
<comment type="caution">
    <text evidence="5">Lacks conserved residue(s) required for the propagation of feature annotation.</text>
</comment>
<evidence type="ECO:0000313" key="10">
    <source>
        <dbReference type="Proteomes" id="UP000308000"/>
    </source>
</evidence>
<dbReference type="NCBIfam" id="TIGR00536">
    <property type="entry name" value="hemK_fam"/>
    <property type="match status" value="1"/>
</dbReference>
<organism evidence="9 10">
    <name type="scientific">Deinococcus metallilatus</name>
    <dbReference type="NCBI Taxonomy" id="1211322"/>
    <lineage>
        <taxon>Bacteria</taxon>
        <taxon>Thermotogati</taxon>
        <taxon>Deinococcota</taxon>
        <taxon>Deinococci</taxon>
        <taxon>Deinococcales</taxon>
        <taxon>Deinococcaceae</taxon>
        <taxon>Deinococcus</taxon>
    </lineage>
</organism>
<evidence type="ECO:0000313" key="11">
    <source>
        <dbReference type="Proteomes" id="UP000536909"/>
    </source>
</evidence>
<sequence length="300" mass="31715">MGESLPPPTLRAWLHEATRLLREAGVPSPEADARALVLHALNLGGAALLTRGSEPVPEADAAQLADLLRRRAARIPLQHLLGEVEWGGVRLRTDRRALVPRPETEWLLHLALETLGTVSAPRVLDVGTGTGALALGLKAARPEASVSASDLSPEALTLARENAGLNGLEVAFVEGSLLAGLSGPFDLIVSNPPYLPETDREQADPEVRFDPTLALYAGPDGLEVARPLAAEAVAALVPGGVLLLELDPRNAAPFAAELREQGWQAEVLPDLAGRVRFVRAGRREALGKRAGDAPFLSPQT</sequence>
<feature type="domain" description="Release factor glutamine methyltransferase N-terminal" evidence="7">
    <location>
        <begin position="13"/>
        <end position="82"/>
    </location>
</feature>
<dbReference type="InterPro" id="IPR007848">
    <property type="entry name" value="Small_mtfrase_dom"/>
</dbReference>
<dbReference type="EMBL" id="JACHFV010000004">
    <property type="protein sequence ID" value="MBB5294532.1"/>
    <property type="molecule type" value="Genomic_DNA"/>
</dbReference>
<comment type="catalytic activity">
    <reaction evidence="4 5">
        <text>L-glutaminyl-[peptide chain release factor] + S-adenosyl-L-methionine = N(5)-methyl-L-glutaminyl-[peptide chain release factor] + S-adenosyl-L-homocysteine + H(+)</text>
        <dbReference type="Rhea" id="RHEA:42896"/>
        <dbReference type="Rhea" id="RHEA-COMP:10271"/>
        <dbReference type="Rhea" id="RHEA-COMP:10272"/>
        <dbReference type="ChEBI" id="CHEBI:15378"/>
        <dbReference type="ChEBI" id="CHEBI:30011"/>
        <dbReference type="ChEBI" id="CHEBI:57856"/>
        <dbReference type="ChEBI" id="CHEBI:59789"/>
        <dbReference type="ChEBI" id="CHEBI:61891"/>
        <dbReference type="EC" id="2.1.1.297"/>
    </reaction>
</comment>
<feature type="binding site" evidence="5">
    <location>
        <position position="191"/>
    </location>
    <ligand>
        <name>S-adenosyl-L-methionine</name>
        <dbReference type="ChEBI" id="CHEBI:59789"/>
    </ligand>
</feature>
<evidence type="ECO:0000256" key="4">
    <source>
        <dbReference type="ARBA" id="ARBA00048391"/>
    </source>
</evidence>
<comment type="caution">
    <text evidence="9">The sequence shown here is derived from an EMBL/GenBank/DDBJ whole genome shotgun (WGS) entry which is preliminary data.</text>
</comment>
<dbReference type="PANTHER" id="PTHR18895">
    <property type="entry name" value="HEMK METHYLTRANSFERASE"/>
    <property type="match status" value="1"/>
</dbReference>
<dbReference type="InterPro" id="IPR004556">
    <property type="entry name" value="HemK-like"/>
</dbReference>
<keyword evidence="1 5" id="KW-0489">Methyltransferase</keyword>
<dbReference type="Proteomes" id="UP000308000">
    <property type="component" value="Unassembled WGS sequence"/>
</dbReference>
<dbReference type="EC" id="2.1.1.297" evidence="5"/>
<keyword evidence="2 5" id="KW-0808">Transferase</keyword>
<feature type="binding site" evidence="5">
    <location>
        <position position="150"/>
    </location>
    <ligand>
        <name>S-adenosyl-L-methionine</name>
        <dbReference type="ChEBI" id="CHEBI:59789"/>
    </ligand>
</feature>
<accession>A0AAJ5JZ63</accession>
<dbReference type="Pfam" id="PF05175">
    <property type="entry name" value="MTS"/>
    <property type="match status" value="1"/>
</dbReference>
<dbReference type="HAMAP" id="MF_02126">
    <property type="entry name" value="RF_methyltr_PrmC"/>
    <property type="match status" value="1"/>
</dbReference>
<dbReference type="InterPro" id="IPR019874">
    <property type="entry name" value="RF_methyltr_PrmC"/>
</dbReference>
<dbReference type="InterPro" id="IPR050320">
    <property type="entry name" value="N5-glutamine_MTase"/>
</dbReference>
<keyword evidence="3 5" id="KW-0949">S-adenosyl-L-methionine</keyword>
<dbReference type="EMBL" id="VBRC01000003">
    <property type="protein sequence ID" value="TLK29959.1"/>
    <property type="molecule type" value="Genomic_DNA"/>
</dbReference>
<evidence type="ECO:0000313" key="8">
    <source>
        <dbReference type="EMBL" id="MBB5294532.1"/>
    </source>
</evidence>
<dbReference type="SUPFAM" id="SSF53335">
    <property type="entry name" value="S-adenosyl-L-methionine-dependent methyltransferases"/>
    <property type="match status" value="1"/>
</dbReference>
<comment type="similarity">
    <text evidence="5">Belongs to the protein N5-glutamine methyltransferase family. PrmC subfamily.</text>
</comment>
<reference evidence="9 10" key="1">
    <citation type="submission" date="2019-04" db="EMBL/GenBank/DDBJ databases">
        <title>Deinococcus metalilatus MA1002 mutant No.5.</title>
        <authorList>
            <person name="Park W."/>
            <person name="Park C."/>
        </authorList>
    </citation>
    <scope>NUCLEOTIDE SEQUENCE [LARGE SCALE GENOMIC DNA]</scope>
    <source>
        <strain evidence="9 10">MA1002-m5</strain>
    </source>
</reference>
<dbReference type="Pfam" id="PF17827">
    <property type="entry name" value="PrmC_N"/>
    <property type="match status" value="1"/>
</dbReference>
<comment type="function">
    <text evidence="5">Methylates the class 1 translation termination release factors RF1/PrfA and RF2/PrfB on the glutamine residue of the universally conserved GGQ motif.</text>
</comment>
<dbReference type="PANTHER" id="PTHR18895:SF74">
    <property type="entry name" value="MTRF1L RELEASE FACTOR GLUTAMINE METHYLTRANSFERASE"/>
    <property type="match status" value="1"/>
</dbReference>
<name>A0AAJ5JZ63_9DEIO</name>
<feature type="binding site" evidence="5">
    <location>
        <begin position="127"/>
        <end position="131"/>
    </location>
    <ligand>
        <name>S-adenosyl-L-methionine</name>
        <dbReference type="ChEBI" id="CHEBI:59789"/>
    </ligand>
</feature>
<dbReference type="Gene3D" id="1.10.8.10">
    <property type="entry name" value="DNA helicase RuvA subunit, C-terminal domain"/>
    <property type="match status" value="1"/>
</dbReference>
<evidence type="ECO:0000256" key="3">
    <source>
        <dbReference type="ARBA" id="ARBA00022691"/>
    </source>
</evidence>
<dbReference type="AlphaFoldDB" id="A0AAJ5JZ63"/>
<dbReference type="PROSITE" id="PS00092">
    <property type="entry name" value="N6_MTASE"/>
    <property type="match status" value="1"/>
</dbReference>
<dbReference type="NCBIfam" id="TIGR03534">
    <property type="entry name" value="RF_mod_PrmC"/>
    <property type="match status" value="1"/>
</dbReference>
<keyword evidence="11" id="KW-1185">Reference proteome</keyword>
<protein>
    <recommendedName>
        <fullName evidence="5">Release factor glutamine methyltransferase</fullName>
        <shortName evidence="5">RF MTase</shortName>
        <ecNumber evidence="5">2.1.1.297</ecNumber>
    </recommendedName>
    <alternativeName>
        <fullName evidence="5">N5-glutamine methyltransferase PrmC</fullName>
    </alternativeName>
    <alternativeName>
        <fullName evidence="5">Protein-(glutamine-N5) MTase PrmC</fullName>
    </alternativeName>
    <alternativeName>
        <fullName evidence="5">Protein-glutamine N-methyltransferase PrmC</fullName>
    </alternativeName>
</protein>
<evidence type="ECO:0000313" key="9">
    <source>
        <dbReference type="EMBL" id="TLK29959.1"/>
    </source>
</evidence>
<dbReference type="InterPro" id="IPR029063">
    <property type="entry name" value="SAM-dependent_MTases_sf"/>
</dbReference>
<dbReference type="CDD" id="cd02440">
    <property type="entry name" value="AdoMet_MTases"/>
    <property type="match status" value="1"/>
</dbReference>
<dbReference type="Proteomes" id="UP000536909">
    <property type="component" value="Unassembled WGS sequence"/>
</dbReference>
<dbReference type="RefSeq" id="WP_129117761.1">
    <property type="nucleotide sequence ID" value="NZ_BSUI01000013.1"/>
</dbReference>
<reference evidence="8 11" key="2">
    <citation type="submission" date="2020-08" db="EMBL/GenBank/DDBJ databases">
        <title>Genomic Encyclopedia of Type Strains, Phase IV (KMG-IV): sequencing the most valuable type-strain genomes for metagenomic binning, comparative biology and taxonomic classification.</title>
        <authorList>
            <person name="Goeker M."/>
        </authorList>
    </citation>
    <scope>NUCLEOTIDE SEQUENCE [LARGE SCALE GENOMIC DNA]</scope>
    <source>
        <strain evidence="8 11">DSM 105434</strain>
    </source>
</reference>
<dbReference type="GO" id="GO:0102559">
    <property type="term" value="F:peptide chain release factor N(5)-glutamine methyltransferase activity"/>
    <property type="evidence" value="ECO:0007669"/>
    <property type="project" value="UniProtKB-EC"/>
</dbReference>
<dbReference type="GO" id="GO:0032259">
    <property type="term" value="P:methylation"/>
    <property type="evidence" value="ECO:0007669"/>
    <property type="project" value="UniProtKB-KW"/>
</dbReference>
<dbReference type="InterPro" id="IPR002052">
    <property type="entry name" value="DNA_methylase_N6_adenine_CS"/>
</dbReference>